<evidence type="ECO:0000313" key="2">
    <source>
        <dbReference type="EMBL" id="SIO96772.1"/>
    </source>
</evidence>
<protein>
    <submittedName>
        <fullName evidence="2">Uncharacterized protein</fullName>
    </submittedName>
</protein>
<dbReference type="Proteomes" id="UP000184774">
    <property type="component" value="Unassembled WGS sequence"/>
</dbReference>
<dbReference type="AlphaFoldDB" id="A0A1N6MBE9"/>
<evidence type="ECO:0000313" key="4">
    <source>
        <dbReference type="Proteomes" id="UP000515264"/>
    </source>
</evidence>
<dbReference type="Proteomes" id="UP000515264">
    <property type="component" value="Chromosome 1"/>
</dbReference>
<dbReference type="EMBL" id="FSSB01000061">
    <property type="protein sequence ID" value="SIO96772.1"/>
    <property type="molecule type" value="Genomic_DNA"/>
</dbReference>
<reference evidence="1" key="2">
    <citation type="submission" date="2019-11" db="EMBL/GenBank/DDBJ databases">
        <authorList>
            <person name="January G."/>
            <person name="Bunk B."/>
        </authorList>
    </citation>
    <scope>NUCLEOTIDE SEQUENCE</scope>
    <source>
        <strain evidence="1">3.6</strain>
    </source>
</reference>
<organism evidence="2 3">
    <name type="scientific">Vibrio spartinae</name>
    <dbReference type="NCBI Taxonomy" id="1918945"/>
    <lineage>
        <taxon>Bacteria</taxon>
        <taxon>Pseudomonadati</taxon>
        <taxon>Pseudomonadota</taxon>
        <taxon>Gammaproteobacteria</taxon>
        <taxon>Vibrionales</taxon>
        <taxon>Vibrionaceae</taxon>
        <taxon>Vibrio</taxon>
    </lineage>
</organism>
<keyword evidence="4" id="KW-1185">Reference proteome</keyword>
<gene>
    <name evidence="2" type="ORF">VSP9026_04595</name>
    <name evidence="1" type="ORF">Vspart_01861</name>
</gene>
<reference evidence="2 3" key="1">
    <citation type="submission" date="2016-12" db="EMBL/GenBank/DDBJ databases">
        <authorList>
            <person name="Song W.-J."/>
            <person name="Kurnit D.M."/>
        </authorList>
    </citation>
    <scope>NUCLEOTIDE SEQUENCE [LARGE SCALE GENOMIC DNA]</scope>
    <source>
        <strain evidence="2 3">CECT 9026</strain>
    </source>
</reference>
<accession>A0A1N6MBE9</accession>
<name>A0A1N6MBE9_9VIBR</name>
<reference evidence="1 4" key="3">
    <citation type="journal article" date="2020" name="J. Nat. Prod.">
        <title>Genomics-Metabolomics Profiling Disclosed Marine Vibrio spartinae 3.6 as a Producer of a New Branched Side Chain Prodigiosin.</title>
        <authorList>
            <person name="Vitale G.A."/>
            <person name="Sciarretta M."/>
            <person name="Palma Esposito F."/>
            <person name="January G.G."/>
            <person name="Giaccio M."/>
            <person name="Bunk B."/>
            <person name="Sproer C."/>
            <person name="Bajerski F."/>
            <person name="Power D."/>
            <person name="Festa C."/>
            <person name="Monti M.C."/>
            <person name="D'Auria M.V."/>
            <person name="de Pascale D."/>
        </authorList>
    </citation>
    <scope>NUCLEOTIDE SEQUENCE [LARGE SCALE GENOMIC DNA]</scope>
    <source>
        <strain evidence="1 4">3.6</strain>
    </source>
</reference>
<dbReference type="OrthoDB" id="5879165at2"/>
<evidence type="ECO:0000313" key="3">
    <source>
        <dbReference type="Proteomes" id="UP000184774"/>
    </source>
</evidence>
<proteinExistence type="predicted"/>
<dbReference type="EMBL" id="CP046268">
    <property type="protein sequence ID" value="QMV14602.1"/>
    <property type="molecule type" value="Genomic_DNA"/>
</dbReference>
<dbReference type="RefSeq" id="WP_074375165.1">
    <property type="nucleotide sequence ID" value="NZ_AP024908.1"/>
</dbReference>
<evidence type="ECO:0000313" key="1">
    <source>
        <dbReference type="EMBL" id="QMV14602.1"/>
    </source>
</evidence>
<sequence>MDKQELDKNLIYLLDKYYSDEKRKSHLIDEVKNSKNPIAKYILHEMRKDSVKVDNELDGRLIKEIFFHFG</sequence>